<dbReference type="Gene3D" id="3.40.50.300">
    <property type="entry name" value="P-loop containing nucleotide triphosphate hydrolases"/>
    <property type="match status" value="2"/>
</dbReference>
<reference evidence="5 6" key="1">
    <citation type="submission" date="2019-09" db="EMBL/GenBank/DDBJ databases">
        <title>Parvibaculum sedimenti sp. nov., isolated from sediment.</title>
        <authorList>
            <person name="Wang Y."/>
        </authorList>
    </citation>
    <scope>NUCLEOTIDE SEQUENCE [LARGE SCALE GENOMIC DNA]</scope>
    <source>
        <strain evidence="5 6">HXT-9</strain>
    </source>
</reference>
<evidence type="ECO:0000256" key="3">
    <source>
        <dbReference type="ARBA" id="ARBA00022840"/>
    </source>
</evidence>
<sequence>MHEPVPPQKAVKLEVVDMGKRFGGIAALAGVSMRVEAGSVHALLGENGAGKSTLVKCIMGFYTPDTGAVMVNDKEVETDNPRQAHMLGIGMVYQHFTLVPSMTVLENLVMGRSHVPALIDWKKERADLSNFVNSMPFSVPLDLPVASLAAGEKQKAEILKQLYLNVRLLILDEPTSVLTPQEADEILGLVRGMAHAGDITVLIITHKFREVLAYADEVSVLRRGQYVGGGKVADLTVDAMARMMIGEREIAPAAARTEQAPGAICLQVRGLTADDENGDAAVNGVDLDVAAGEIVGIAGVSGNGQSELVEVLAGQRPPTGGAIMVRGDAYHATRTEMLRHKLALLPEEPLHNACVGRMSVAENMAFRNFDQPPFSKGVWLSKSRMRAEARGLIERYRVKTSSPDAAIATLSGGNVQRAVLARELGGDVDVLIAANPVFGLDFAAVADIHGQIVEARNRGAAVLLVSEDLDELLELSDRILVMFDGKIVYETPIAQADRTNIGRSMAGH</sequence>
<dbReference type="GO" id="GO:0016887">
    <property type="term" value="F:ATP hydrolysis activity"/>
    <property type="evidence" value="ECO:0007669"/>
    <property type="project" value="InterPro"/>
</dbReference>
<dbReference type="SMART" id="SM00382">
    <property type="entry name" value="AAA"/>
    <property type="match status" value="2"/>
</dbReference>
<evidence type="ECO:0000256" key="2">
    <source>
        <dbReference type="ARBA" id="ARBA00022741"/>
    </source>
</evidence>
<dbReference type="CDD" id="cd03215">
    <property type="entry name" value="ABC_Carb_Monos_II"/>
    <property type="match status" value="1"/>
</dbReference>
<dbReference type="EMBL" id="WESC01000003">
    <property type="protein sequence ID" value="KAB7741772.1"/>
    <property type="molecule type" value="Genomic_DNA"/>
</dbReference>
<dbReference type="InterPro" id="IPR027417">
    <property type="entry name" value="P-loop_NTPase"/>
</dbReference>
<comment type="caution">
    <text evidence="5">The sequence shown here is derived from an EMBL/GenBank/DDBJ whole genome shotgun (WGS) entry which is preliminary data.</text>
</comment>
<proteinExistence type="inferred from homology"/>
<dbReference type="SUPFAM" id="SSF52540">
    <property type="entry name" value="P-loop containing nucleoside triphosphate hydrolases"/>
    <property type="match status" value="2"/>
</dbReference>
<gene>
    <name evidence="5" type="ORF">F2P47_04765</name>
</gene>
<dbReference type="InterPro" id="IPR050107">
    <property type="entry name" value="ABC_carbohydrate_import_ATPase"/>
</dbReference>
<dbReference type="InterPro" id="IPR003439">
    <property type="entry name" value="ABC_transporter-like_ATP-bd"/>
</dbReference>
<dbReference type="GO" id="GO:0005524">
    <property type="term" value="F:ATP binding"/>
    <property type="evidence" value="ECO:0007669"/>
    <property type="project" value="UniProtKB-KW"/>
</dbReference>
<keyword evidence="3 5" id="KW-0067">ATP-binding</keyword>
<dbReference type="PANTHER" id="PTHR43790:SF4">
    <property type="entry name" value="GUANOSINE IMPORT ATP-BINDING PROTEIN NUPO"/>
    <property type="match status" value="1"/>
</dbReference>
<dbReference type="PANTHER" id="PTHR43790">
    <property type="entry name" value="CARBOHYDRATE TRANSPORT ATP-BINDING PROTEIN MG119-RELATED"/>
    <property type="match status" value="1"/>
</dbReference>
<organism evidence="5 6">
    <name type="scientific">Parvibaculum sedimenti</name>
    <dbReference type="NCBI Taxonomy" id="2608632"/>
    <lineage>
        <taxon>Bacteria</taxon>
        <taxon>Pseudomonadati</taxon>
        <taxon>Pseudomonadota</taxon>
        <taxon>Alphaproteobacteria</taxon>
        <taxon>Hyphomicrobiales</taxon>
        <taxon>Parvibaculaceae</taxon>
        <taxon>Parvibaculum</taxon>
    </lineage>
</organism>
<dbReference type="Pfam" id="PF00005">
    <property type="entry name" value="ABC_tran"/>
    <property type="match status" value="2"/>
</dbReference>
<dbReference type="CDD" id="cd03216">
    <property type="entry name" value="ABC_Carb_Monos_I"/>
    <property type="match status" value="1"/>
</dbReference>
<evidence type="ECO:0000256" key="1">
    <source>
        <dbReference type="ARBA" id="ARBA00005417"/>
    </source>
</evidence>
<evidence type="ECO:0000313" key="5">
    <source>
        <dbReference type="EMBL" id="KAB7741772.1"/>
    </source>
</evidence>
<dbReference type="PROSITE" id="PS00211">
    <property type="entry name" value="ABC_TRANSPORTER_1"/>
    <property type="match status" value="1"/>
</dbReference>
<keyword evidence="2" id="KW-0547">Nucleotide-binding</keyword>
<dbReference type="InterPro" id="IPR003593">
    <property type="entry name" value="AAA+_ATPase"/>
</dbReference>
<dbReference type="InterPro" id="IPR017871">
    <property type="entry name" value="ABC_transporter-like_CS"/>
</dbReference>
<dbReference type="Proteomes" id="UP000468901">
    <property type="component" value="Unassembled WGS sequence"/>
</dbReference>
<feature type="domain" description="ABC transporter" evidence="4">
    <location>
        <begin position="13"/>
        <end position="248"/>
    </location>
</feature>
<evidence type="ECO:0000313" key="6">
    <source>
        <dbReference type="Proteomes" id="UP000468901"/>
    </source>
</evidence>
<accession>A0A6N6VLX2</accession>
<evidence type="ECO:0000259" key="4">
    <source>
        <dbReference type="PROSITE" id="PS50893"/>
    </source>
</evidence>
<keyword evidence="6" id="KW-1185">Reference proteome</keyword>
<name>A0A6N6VLX2_9HYPH</name>
<dbReference type="PROSITE" id="PS50893">
    <property type="entry name" value="ABC_TRANSPORTER_2"/>
    <property type="match status" value="2"/>
</dbReference>
<protein>
    <submittedName>
        <fullName evidence="5">ATP-binding cassette domain-containing protein</fullName>
    </submittedName>
</protein>
<feature type="domain" description="ABC transporter" evidence="4">
    <location>
        <begin position="266"/>
        <end position="508"/>
    </location>
</feature>
<comment type="similarity">
    <text evidence="1">Belongs to the ABC transporter superfamily.</text>
</comment>
<dbReference type="AlphaFoldDB" id="A0A6N6VLX2"/>